<dbReference type="EMBL" id="CP059735">
    <property type="protein sequence ID" value="WDD97670.1"/>
    <property type="molecule type" value="Genomic_DNA"/>
</dbReference>
<proteinExistence type="inferred from homology"/>
<dbReference type="InterPro" id="IPR044587">
    <property type="entry name" value="HSP21-like"/>
</dbReference>
<accession>A0AAE9YLR4</accession>
<keyword evidence="6" id="KW-1185">Reference proteome</keyword>
<organism evidence="5 6">
    <name type="scientific">Thalassomonas actiniarum</name>
    <dbReference type="NCBI Taxonomy" id="485447"/>
    <lineage>
        <taxon>Bacteria</taxon>
        <taxon>Pseudomonadati</taxon>
        <taxon>Pseudomonadota</taxon>
        <taxon>Gammaproteobacteria</taxon>
        <taxon>Alteromonadales</taxon>
        <taxon>Colwelliaceae</taxon>
        <taxon>Thalassomonas</taxon>
    </lineage>
</organism>
<dbReference type="PROSITE" id="PS01031">
    <property type="entry name" value="SHSP"/>
    <property type="match status" value="1"/>
</dbReference>
<gene>
    <name evidence="5" type="ORF">SG35_020500</name>
</gene>
<dbReference type="KEGG" id="tact:SG35_020500"/>
<evidence type="ECO:0000313" key="5">
    <source>
        <dbReference type="EMBL" id="WDD97670.1"/>
    </source>
</evidence>
<evidence type="ECO:0000256" key="1">
    <source>
        <dbReference type="ARBA" id="ARBA00023016"/>
    </source>
</evidence>
<dbReference type="Proteomes" id="UP000032568">
    <property type="component" value="Chromosome"/>
</dbReference>
<dbReference type="CDD" id="cd06464">
    <property type="entry name" value="ACD_sHsps-like"/>
    <property type="match status" value="1"/>
</dbReference>
<dbReference type="InterPro" id="IPR002068">
    <property type="entry name" value="A-crystallin/Hsp20_dom"/>
</dbReference>
<evidence type="ECO:0000313" key="6">
    <source>
        <dbReference type="Proteomes" id="UP000032568"/>
    </source>
</evidence>
<comment type="similarity">
    <text evidence="2 3">Belongs to the small heat shock protein (HSP20) family.</text>
</comment>
<name>A0AAE9YLR4_9GAMM</name>
<dbReference type="Pfam" id="PF00011">
    <property type="entry name" value="HSP20"/>
    <property type="match status" value="1"/>
</dbReference>
<reference evidence="5 6" key="1">
    <citation type="journal article" date="2015" name="Genome Announc.">
        <title>Draft Genome Sequences of Marine Isolates of Thalassomonas viridans and Thalassomonas actiniarum.</title>
        <authorList>
            <person name="Olonade I."/>
            <person name="van Zyl L.J."/>
            <person name="Trindade M."/>
        </authorList>
    </citation>
    <scope>NUCLEOTIDE SEQUENCE [LARGE SCALE GENOMIC DNA]</scope>
    <source>
        <strain evidence="5 6">A5K-106</strain>
    </source>
</reference>
<dbReference type="AlphaFoldDB" id="A0AAE9YLR4"/>
<sequence length="120" mass="13111">MANQVNSKPEKTLLTPALDIYEQESQVIIIAELPGVNNDNLNIQVQDQTLTIEGVIALATADGEQQGHEEVTSPYYTSTLQLSRDLDSETIAADFKDGLLTVKIAKKALSTPHKVDVKFT</sequence>
<evidence type="ECO:0000256" key="3">
    <source>
        <dbReference type="RuleBase" id="RU003616"/>
    </source>
</evidence>
<protein>
    <submittedName>
        <fullName evidence="5">Hsp20/alpha crystallin family protein</fullName>
    </submittedName>
</protein>
<dbReference type="RefSeq" id="WP_044833330.1">
    <property type="nucleotide sequence ID" value="NZ_CP059735.1"/>
</dbReference>
<dbReference type="GO" id="GO:0009408">
    <property type="term" value="P:response to heat"/>
    <property type="evidence" value="ECO:0007669"/>
    <property type="project" value="InterPro"/>
</dbReference>
<dbReference type="InterPro" id="IPR008978">
    <property type="entry name" value="HSP20-like_chaperone"/>
</dbReference>
<dbReference type="SUPFAM" id="SSF49764">
    <property type="entry name" value="HSP20-like chaperones"/>
    <property type="match status" value="1"/>
</dbReference>
<evidence type="ECO:0000256" key="2">
    <source>
        <dbReference type="PROSITE-ProRule" id="PRU00285"/>
    </source>
</evidence>
<dbReference type="Gene3D" id="2.60.40.790">
    <property type="match status" value="1"/>
</dbReference>
<feature type="domain" description="SHSP" evidence="4">
    <location>
        <begin position="9"/>
        <end position="120"/>
    </location>
</feature>
<dbReference type="PANTHER" id="PTHR46733">
    <property type="entry name" value="26.5 KDA HEAT SHOCK PROTEIN, MITOCHONDRIAL"/>
    <property type="match status" value="1"/>
</dbReference>
<dbReference type="PANTHER" id="PTHR46733:SF4">
    <property type="entry name" value="HEAT SHOCK PROTEIN 21, CHLOROPLASTIC"/>
    <property type="match status" value="1"/>
</dbReference>
<evidence type="ECO:0000259" key="4">
    <source>
        <dbReference type="PROSITE" id="PS01031"/>
    </source>
</evidence>
<reference evidence="5 6" key="2">
    <citation type="journal article" date="2022" name="Mar. Drugs">
        <title>Bioassay-Guided Fractionation Leads to the Detection of Cholic Acid Generated by the Rare Thalassomonas sp.</title>
        <authorList>
            <person name="Pheiffer F."/>
            <person name="Schneider Y.K."/>
            <person name="Hansen E.H."/>
            <person name="Andersen J.H."/>
            <person name="Isaksson J."/>
            <person name="Busche T."/>
            <person name="R C."/>
            <person name="Kalinowski J."/>
            <person name="Zyl L.V."/>
            <person name="Trindade M."/>
        </authorList>
    </citation>
    <scope>NUCLEOTIDE SEQUENCE [LARGE SCALE GENOMIC DNA]</scope>
    <source>
        <strain evidence="5 6">A5K-106</strain>
    </source>
</reference>
<keyword evidence="1" id="KW-0346">Stress response</keyword>